<reference evidence="1 2" key="1">
    <citation type="submission" date="2018-08" db="EMBL/GenBank/DDBJ databases">
        <title>Complete genome sequencing of Blastochloris tepida GI.</title>
        <authorList>
            <person name="Tsukatani Y."/>
            <person name="Mori H."/>
        </authorList>
    </citation>
    <scope>NUCLEOTIDE SEQUENCE [LARGE SCALE GENOMIC DNA]</scope>
    <source>
        <strain evidence="1 2">GI</strain>
    </source>
</reference>
<keyword evidence="2" id="KW-1185">Reference proteome</keyword>
<dbReference type="NCBIfam" id="TIGR02126">
    <property type="entry name" value="phgtail_TP901_1"/>
    <property type="match status" value="1"/>
</dbReference>
<evidence type="ECO:0000313" key="1">
    <source>
        <dbReference type="EMBL" id="BBF93545.1"/>
    </source>
</evidence>
<dbReference type="Pfam" id="PF06199">
    <property type="entry name" value="Phage_tail_2"/>
    <property type="match status" value="1"/>
</dbReference>
<proteinExistence type="predicted"/>
<evidence type="ECO:0000313" key="2">
    <source>
        <dbReference type="Proteomes" id="UP000266934"/>
    </source>
</evidence>
<organism evidence="1 2">
    <name type="scientific">Blastochloris tepida</name>
    <dbReference type="NCBI Taxonomy" id="2233851"/>
    <lineage>
        <taxon>Bacteria</taxon>
        <taxon>Pseudomonadati</taxon>
        <taxon>Pseudomonadota</taxon>
        <taxon>Alphaproteobacteria</taxon>
        <taxon>Hyphomicrobiales</taxon>
        <taxon>Blastochloridaceae</taxon>
        <taxon>Blastochloris</taxon>
    </lineage>
</organism>
<accession>A0A348G1W2</accession>
<protein>
    <submittedName>
        <fullName evidence="1">Tail protein</fullName>
    </submittedName>
</protein>
<name>A0A348G1W2_9HYPH</name>
<dbReference type="OrthoDB" id="7266971at2"/>
<dbReference type="Proteomes" id="UP000266934">
    <property type="component" value="Chromosome"/>
</dbReference>
<gene>
    <name evidence="1" type="ORF">BLTE_22300</name>
</gene>
<dbReference type="InterPro" id="IPR011855">
    <property type="entry name" value="Phgtail_TP901_1"/>
</dbReference>
<dbReference type="KEGG" id="blag:BLTE_22300"/>
<dbReference type="AlphaFoldDB" id="A0A348G1W2"/>
<dbReference type="InterPro" id="IPR022344">
    <property type="entry name" value="GTA_major-tail"/>
</dbReference>
<dbReference type="RefSeq" id="WP_126400494.1">
    <property type="nucleotide sequence ID" value="NZ_AP018907.1"/>
</dbReference>
<sequence length="135" mass="14211">MPAQKGKDLLLKVNDGGSFVTVAGLRTNRFALNAQTIDVTHAESAGRWRELLSGAGVRKASVAGSGIFKDAASDARLRQLAFDGEVASFQLVVPDFGVIEGPFQITALEYAGRFDGEVTHDIALESAGALSFTAL</sequence>
<dbReference type="PRINTS" id="PR01996">
    <property type="entry name" value="MTP1FAMILY"/>
</dbReference>
<dbReference type="EMBL" id="AP018907">
    <property type="protein sequence ID" value="BBF93545.1"/>
    <property type="molecule type" value="Genomic_DNA"/>
</dbReference>